<feature type="region of interest" description="Disordered" evidence="2">
    <location>
        <begin position="383"/>
        <end position="407"/>
    </location>
</feature>
<dbReference type="Pfam" id="PF25800">
    <property type="entry name" value="FimV_N"/>
    <property type="match status" value="1"/>
</dbReference>
<dbReference type="NCBIfam" id="TIGR03505">
    <property type="entry name" value="FimV_core"/>
    <property type="match status" value="1"/>
</dbReference>
<dbReference type="PANTHER" id="PTHR48125:SF10">
    <property type="entry name" value="OS12G0136300 PROTEIN"/>
    <property type="match status" value="1"/>
</dbReference>
<dbReference type="NCBIfam" id="TIGR03504">
    <property type="entry name" value="FimV_Cterm"/>
    <property type="match status" value="1"/>
</dbReference>
<evidence type="ECO:0000313" key="6">
    <source>
        <dbReference type="EMBL" id="QJP94884.1"/>
    </source>
</evidence>
<feature type="domain" description="LysM" evidence="5">
    <location>
        <begin position="161"/>
        <end position="215"/>
    </location>
</feature>
<dbReference type="AlphaFoldDB" id="A0A7Z3GYU7"/>
<protein>
    <submittedName>
        <fullName evidence="6">Peptidoglycan-binding protein</fullName>
    </submittedName>
</protein>
<feature type="transmembrane region" description="Helical" evidence="3">
    <location>
        <begin position="425"/>
        <end position="445"/>
    </location>
</feature>
<dbReference type="InterPro" id="IPR020012">
    <property type="entry name" value="LysM_FimV"/>
</dbReference>
<reference evidence="6 7" key="1">
    <citation type="submission" date="2018-03" db="EMBL/GenBank/DDBJ databases">
        <title>Complete genome sequence of Pseudomonas fluorescens sp. G7.</title>
        <authorList>
            <person name="Gao C.-H."/>
            <person name="Li Z."/>
            <person name="Cai P."/>
        </authorList>
    </citation>
    <scope>NUCLEOTIDE SEQUENCE [LARGE SCALE GENOMIC DNA]</scope>
    <source>
        <strain evidence="6 7">G7</strain>
    </source>
</reference>
<feature type="signal peptide" evidence="4">
    <location>
        <begin position="1"/>
        <end position="24"/>
    </location>
</feature>
<dbReference type="InterPro" id="IPR036779">
    <property type="entry name" value="LysM_dom_sf"/>
</dbReference>
<dbReference type="PROSITE" id="PS51782">
    <property type="entry name" value="LYSM"/>
    <property type="match status" value="1"/>
</dbReference>
<dbReference type="Proteomes" id="UP000501669">
    <property type="component" value="Chromosome"/>
</dbReference>
<dbReference type="Gene3D" id="1.20.58.2200">
    <property type="match status" value="1"/>
</dbReference>
<organism evidence="6 7">
    <name type="scientific">Pseudomonas fluorescens</name>
    <dbReference type="NCBI Taxonomy" id="294"/>
    <lineage>
        <taxon>Bacteria</taxon>
        <taxon>Pseudomonadati</taxon>
        <taxon>Pseudomonadota</taxon>
        <taxon>Gammaproteobacteria</taxon>
        <taxon>Pseudomonadales</taxon>
        <taxon>Pseudomonadaceae</taxon>
        <taxon>Pseudomonas</taxon>
    </lineage>
</organism>
<keyword evidence="3" id="KW-1133">Transmembrane helix</keyword>
<dbReference type="RefSeq" id="WP_169429654.1">
    <property type="nucleotide sequence ID" value="NZ_CP027561.1"/>
</dbReference>
<evidence type="ECO:0000256" key="2">
    <source>
        <dbReference type="SAM" id="MobiDB-lite"/>
    </source>
</evidence>
<evidence type="ECO:0000256" key="4">
    <source>
        <dbReference type="SAM" id="SignalP"/>
    </source>
</evidence>
<keyword evidence="3" id="KW-0812">Transmembrane</keyword>
<evidence type="ECO:0000259" key="5">
    <source>
        <dbReference type="PROSITE" id="PS51782"/>
    </source>
</evidence>
<feature type="coiled-coil region" evidence="1">
    <location>
        <begin position="303"/>
        <end position="351"/>
    </location>
</feature>
<feature type="chain" id="PRO_5030822124" evidence="4">
    <location>
        <begin position="25"/>
        <end position="879"/>
    </location>
</feature>
<dbReference type="InterPro" id="IPR038440">
    <property type="entry name" value="FimV_C_sf"/>
</dbReference>
<dbReference type="CDD" id="cd00118">
    <property type="entry name" value="LysM"/>
    <property type="match status" value="1"/>
</dbReference>
<accession>A0A7Z3GYU7</accession>
<dbReference type="Gene3D" id="3.10.350.10">
    <property type="entry name" value="LysM domain"/>
    <property type="match status" value="1"/>
</dbReference>
<proteinExistence type="predicted"/>
<dbReference type="InterPro" id="IPR018392">
    <property type="entry name" value="LysM"/>
</dbReference>
<evidence type="ECO:0000313" key="7">
    <source>
        <dbReference type="Proteomes" id="UP000501669"/>
    </source>
</evidence>
<keyword evidence="4" id="KW-0732">Signal</keyword>
<keyword evidence="3" id="KW-0472">Membrane</keyword>
<dbReference type="PANTHER" id="PTHR48125">
    <property type="entry name" value="LP07818P1"/>
    <property type="match status" value="1"/>
</dbReference>
<evidence type="ECO:0000256" key="1">
    <source>
        <dbReference type="SAM" id="Coils"/>
    </source>
</evidence>
<evidence type="ECO:0000256" key="3">
    <source>
        <dbReference type="SAM" id="Phobius"/>
    </source>
</evidence>
<name>A0A7Z3GYU7_PSEFL</name>
<gene>
    <name evidence="6" type="ORF">C6Y56_09790</name>
</gene>
<dbReference type="InterPro" id="IPR057840">
    <property type="entry name" value="FimV_N"/>
</dbReference>
<dbReference type="InterPro" id="IPR020011">
    <property type="entry name" value="FimV_C"/>
</dbReference>
<keyword evidence="1" id="KW-0175">Coiled coil</keyword>
<sequence length="879" mass="92687">MVQVRKLVLAIAAASALSSGMAHALGLGELTLKSTLNQPLVAEIELLDVKDLTAAEVVPSLASPEDFAKAGVDRQAFLNDLTFTPVLNASGKSVLRVTSSKPLSEPMVKFLVQVMWPNGRLLRDYSVLLDPSKFSPQTADAAAQSAPAQTITAPTTGATHSTHTTTPRDTLWEIAAKARTGGSIQQTMLAIQALNPDAFIDGNINRLKTGQVLRLPDQVQSTALPQSKAIAEVAAQNEAWRQGRRYVAKPGTGQQQLDATNRGRANTGAAQNAKDNLSLVSAESAKARGKGPAGDAKALSNKLAVTQESLDTTRRDNAELKSRMADLQSQLDKLQRLIELKNNQLAKMQAEGPGATPAPAADAAAPAVAPVPAITAELAATPPATPAQAAPAPEAAAPAPVEPVVEPKPAADEDKTFNELLTNPILLGLVGGGAVVFLLLLLLLARRRKAQQEAEKHLRMARALEEQSFSPELDLPEDSFEGLEVPAASVKLTPAAAPAPAPAPVVAPVVMAEPIAAPLVAPAAERSDDVLDKAQSHIDGGRLNQAAALLEEGVSLEPQRSDLRLKLMEVYGRQGDRDAFVAQERQLVANGDNFAKVEELKSRFPAMAVVAASGLAAAAIAAELDAEYVKELLLDEPEAPAASAAADDNLDSAFDLSLDDLDNITPVEPVAAVEPEAPVELDEFPSDDDLSFESVLQQQTDIKENLDDLSDFDLDLDLGADPAPAPVELADDDFLLDLDEGVKDLPLVETPTVADVPQDDLELPADFDLSLADEMDAAPAEPDAFAAELDDVNAELDRLSSSINEPSFTEADAALGDDLGEDDFDFLSGTDEAATKLDLAQAYIDMGDNDGARDILNEVISEGNDKQKSEASEMLSHLV</sequence>
<dbReference type="EMBL" id="CP027561">
    <property type="protein sequence ID" value="QJP94884.1"/>
    <property type="molecule type" value="Genomic_DNA"/>
</dbReference>